<accession>A0A0M3HZD9</accession>
<proteinExistence type="predicted"/>
<evidence type="ECO:0000256" key="1">
    <source>
        <dbReference type="ARBA" id="ARBA00004370"/>
    </source>
</evidence>
<keyword evidence="3 5" id="KW-1133">Transmembrane helix</keyword>
<evidence type="ECO:0000313" key="7">
    <source>
        <dbReference type="Proteomes" id="UP000036681"/>
    </source>
</evidence>
<keyword evidence="4 5" id="KW-0472">Membrane</keyword>
<dbReference type="WBParaSite" id="ALUE_0000905201-mRNA-1">
    <property type="protein sequence ID" value="ALUE_0000905201-mRNA-1"/>
    <property type="gene ID" value="ALUE_0000905201"/>
</dbReference>
<organism evidence="7 8">
    <name type="scientific">Ascaris lumbricoides</name>
    <name type="common">Giant roundworm</name>
    <dbReference type="NCBI Taxonomy" id="6252"/>
    <lineage>
        <taxon>Eukaryota</taxon>
        <taxon>Metazoa</taxon>
        <taxon>Ecdysozoa</taxon>
        <taxon>Nematoda</taxon>
        <taxon>Chromadorea</taxon>
        <taxon>Rhabditida</taxon>
        <taxon>Spirurina</taxon>
        <taxon>Ascaridomorpha</taxon>
        <taxon>Ascaridoidea</taxon>
        <taxon>Ascarididae</taxon>
        <taxon>Ascaris</taxon>
    </lineage>
</organism>
<name>A0A0M3HZD9_ASCLU</name>
<evidence type="ECO:0000259" key="6">
    <source>
        <dbReference type="PROSITE" id="PS50262"/>
    </source>
</evidence>
<dbReference type="Pfam" id="PF00001">
    <property type="entry name" value="7tm_1"/>
    <property type="match status" value="1"/>
</dbReference>
<feature type="transmembrane region" description="Helical" evidence="5">
    <location>
        <begin position="59"/>
        <end position="84"/>
    </location>
</feature>
<feature type="transmembrane region" description="Helical" evidence="5">
    <location>
        <begin position="142"/>
        <end position="160"/>
    </location>
</feature>
<dbReference type="PROSITE" id="PS50262">
    <property type="entry name" value="G_PROTEIN_RECEP_F1_2"/>
    <property type="match status" value="1"/>
</dbReference>
<dbReference type="InterPro" id="IPR052954">
    <property type="entry name" value="GPCR-Ligand_Int"/>
</dbReference>
<feature type="domain" description="G-protein coupled receptors family 1 profile" evidence="6">
    <location>
        <begin position="20"/>
        <end position="306"/>
    </location>
</feature>
<evidence type="ECO:0000256" key="2">
    <source>
        <dbReference type="ARBA" id="ARBA00022692"/>
    </source>
</evidence>
<dbReference type="AlphaFoldDB" id="A0A0M3HZD9"/>
<evidence type="ECO:0000256" key="3">
    <source>
        <dbReference type="ARBA" id="ARBA00022989"/>
    </source>
</evidence>
<sequence>MSSVLNGPITAIVVVIGVLLNFFTIFTLLRTRRHPRVRRRSEGTSVTPRCSPHPVIHIYFFWIACTDSALLISALLMYCLPALLDKSFDAYVRFFPTCYMLSNATLTASVWLMCAMMYDRYEALCRPLRQHLSYCATTNPTRRIHIICATILLLGLIYTLPRLFELTVVSVNNTLRVEQTSLVRNRLYMIGYRIVGALFFYSLLPYVILSFITARVSYALHHASCKRTTISKYSHRTLQHRSSDSERILMAIMTKFLISRLLPTALDITEHIIGQEDFLFSATITIIVDICDLIVVLASASNFFIYCIFSRSFRCTLNSQFSFNYSSSKTIP</sequence>
<evidence type="ECO:0000313" key="8">
    <source>
        <dbReference type="WBParaSite" id="ALUE_0000905201-mRNA-1"/>
    </source>
</evidence>
<keyword evidence="7" id="KW-1185">Reference proteome</keyword>
<dbReference type="Proteomes" id="UP000036681">
    <property type="component" value="Unplaced"/>
</dbReference>
<dbReference type="PANTHER" id="PTHR46641:SF14">
    <property type="entry name" value="G-PROTEIN COUPLED RECEPTORS FAMILY 1 PROFILE DOMAIN-CONTAINING PROTEIN"/>
    <property type="match status" value="1"/>
</dbReference>
<dbReference type="InterPro" id="IPR017452">
    <property type="entry name" value="GPCR_Rhodpsn_7TM"/>
</dbReference>
<feature type="transmembrane region" description="Helical" evidence="5">
    <location>
        <begin position="6"/>
        <end position="29"/>
    </location>
</feature>
<dbReference type="SUPFAM" id="SSF81321">
    <property type="entry name" value="Family A G protein-coupled receptor-like"/>
    <property type="match status" value="1"/>
</dbReference>
<dbReference type="InterPro" id="IPR000276">
    <property type="entry name" value="GPCR_Rhodpsn"/>
</dbReference>
<comment type="subcellular location">
    <subcellularLocation>
        <location evidence="1">Membrane</location>
    </subcellularLocation>
</comment>
<dbReference type="GO" id="GO:0016020">
    <property type="term" value="C:membrane"/>
    <property type="evidence" value="ECO:0007669"/>
    <property type="project" value="UniProtKB-SubCell"/>
</dbReference>
<dbReference type="Gene3D" id="1.20.1070.10">
    <property type="entry name" value="Rhodopsin 7-helix transmembrane proteins"/>
    <property type="match status" value="1"/>
</dbReference>
<dbReference type="GO" id="GO:0004930">
    <property type="term" value="F:G protein-coupled receptor activity"/>
    <property type="evidence" value="ECO:0007669"/>
    <property type="project" value="InterPro"/>
</dbReference>
<evidence type="ECO:0000256" key="5">
    <source>
        <dbReference type="SAM" id="Phobius"/>
    </source>
</evidence>
<evidence type="ECO:0000256" key="4">
    <source>
        <dbReference type="ARBA" id="ARBA00023136"/>
    </source>
</evidence>
<feature type="transmembrane region" description="Helical" evidence="5">
    <location>
        <begin position="278"/>
        <end position="309"/>
    </location>
</feature>
<dbReference type="CDD" id="cd14978">
    <property type="entry name" value="7tmA_FMRFamide_R-like"/>
    <property type="match status" value="1"/>
</dbReference>
<dbReference type="PANTHER" id="PTHR46641">
    <property type="entry name" value="FMRFAMIDE RECEPTOR-RELATED"/>
    <property type="match status" value="1"/>
</dbReference>
<reference evidence="8" key="1">
    <citation type="submission" date="2017-02" db="UniProtKB">
        <authorList>
            <consortium name="WormBaseParasite"/>
        </authorList>
    </citation>
    <scope>IDENTIFICATION</scope>
</reference>
<dbReference type="PRINTS" id="PR00237">
    <property type="entry name" value="GPCRRHODOPSN"/>
</dbReference>
<protein>
    <submittedName>
        <fullName evidence="8">G_PROTEIN_RECEP_F1_2 domain-containing protein</fullName>
    </submittedName>
</protein>
<keyword evidence="2 5" id="KW-0812">Transmembrane</keyword>
<feature type="transmembrane region" description="Helical" evidence="5">
    <location>
        <begin position="190"/>
        <end position="212"/>
    </location>
</feature>